<organism evidence="2 3">
    <name type="scientific">Nocardiopsis algeriensis</name>
    <dbReference type="NCBI Taxonomy" id="1478215"/>
    <lineage>
        <taxon>Bacteria</taxon>
        <taxon>Bacillati</taxon>
        <taxon>Actinomycetota</taxon>
        <taxon>Actinomycetes</taxon>
        <taxon>Streptosporangiales</taxon>
        <taxon>Nocardiopsidaceae</taxon>
        <taxon>Nocardiopsis</taxon>
    </lineage>
</organism>
<dbReference type="EMBL" id="JACHJO010000009">
    <property type="protein sequence ID" value="MBB6121088.1"/>
    <property type="molecule type" value="Genomic_DNA"/>
</dbReference>
<evidence type="ECO:0000313" key="2">
    <source>
        <dbReference type="EMBL" id="MBB6121088.1"/>
    </source>
</evidence>
<dbReference type="RefSeq" id="WP_184292557.1">
    <property type="nucleotide sequence ID" value="NZ_JACHJO010000009.1"/>
</dbReference>
<name>A0A841IXY0_9ACTN</name>
<dbReference type="InterPro" id="IPR025959">
    <property type="entry name" value="Winged_HTH_dom"/>
</dbReference>
<dbReference type="AlphaFoldDB" id="A0A841IXY0"/>
<dbReference type="Proteomes" id="UP000536604">
    <property type="component" value="Unassembled WGS sequence"/>
</dbReference>
<dbReference type="SUPFAM" id="SSF46689">
    <property type="entry name" value="Homeodomain-like"/>
    <property type="match status" value="1"/>
</dbReference>
<gene>
    <name evidence="2" type="ORF">FHS13_003056</name>
</gene>
<dbReference type="Pfam" id="PF13592">
    <property type="entry name" value="HTH_33"/>
    <property type="match status" value="1"/>
</dbReference>
<feature type="domain" description="Winged helix-turn helix" evidence="1">
    <location>
        <begin position="89"/>
        <end position="146"/>
    </location>
</feature>
<proteinExistence type="predicted"/>
<dbReference type="InterPro" id="IPR009057">
    <property type="entry name" value="Homeodomain-like_sf"/>
</dbReference>
<dbReference type="Pfam" id="PF13384">
    <property type="entry name" value="HTH_23"/>
    <property type="match status" value="1"/>
</dbReference>
<evidence type="ECO:0000259" key="1">
    <source>
        <dbReference type="Pfam" id="PF13592"/>
    </source>
</evidence>
<evidence type="ECO:0000313" key="3">
    <source>
        <dbReference type="Proteomes" id="UP000536604"/>
    </source>
</evidence>
<comment type="caution">
    <text evidence="2">The sequence shown here is derived from an EMBL/GenBank/DDBJ whole genome shotgun (WGS) entry which is preliminary data.</text>
</comment>
<sequence length="192" mass="21100">MDAHDKQQRRLTAAALFEQDQMSDAQIGERLGVTGRAVNNWRRTWQQGGPDVLMSEGRTGPQGYLGPDQRLRLRQLLRRGAKDDSFATDAWALNRVRRVIAETFGAAYADLLGVWRLLKAMGWSVQVPARRAVERDVEAIAAWIEQAWPRIEKKGGLERGLDPVRGRGGPGTDRGLVPHLGAGVAEAGAARG</sequence>
<accession>A0A841IXY0</accession>
<protein>
    <submittedName>
        <fullName evidence="2">Transposase</fullName>
    </submittedName>
</protein>
<keyword evidence="3" id="KW-1185">Reference proteome</keyword>
<reference evidence="2 3" key="1">
    <citation type="submission" date="2020-08" db="EMBL/GenBank/DDBJ databases">
        <title>Genomic Encyclopedia of Type Strains, Phase III (KMG-III): the genomes of soil and plant-associated and newly described type strains.</title>
        <authorList>
            <person name="Whitman W."/>
        </authorList>
    </citation>
    <scope>NUCLEOTIDE SEQUENCE [LARGE SCALE GENOMIC DNA]</scope>
    <source>
        <strain evidence="2 3">CECT 8712</strain>
    </source>
</reference>